<dbReference type="OrthoDB" id="2143914at2759"/>
<name>A0A218W8U7_PUNGR</name>
<feature type="domain" description="Myb-like" evidence="7">
    <location>
        <begin position="9"/>
        <end position="62"/>
    </location>
</feature>
<dbReference type="FunFam" id="1.10.10.60:FF:000015">
    <property type="entry name" value="Transcription factor RAX3"/>
    <property type="match status" value="1"/>
</dbReference>
<reference evidence="9" key="2">
    <citation type="submission" date="2017-06" db="EMBL/GenBank/DDBJ databases">
        <title>The pomegranate genome and the genomics of punicalagin biosynthesis.</title>
        <authorList>
            <person name="Xu C."/>
        </authorList>
    </citation>
    <scope>NUCLEOTIDE SEQUENCE [LARGE SCALE GENOMIC DNA]</scope>
    <source>
        <tissue evidence="9">Fresh leaf</tissue>
    </source>
</reference>
<dbReference type="GO" id="GO:0003677">
    <property type="term" value="F:DNA binding"/>
    <property type="evidence" value="ECO:0007669"/>
    <property type="project" value="UniProtKB-KW"/>
</dbReference>
<protein>
    <submittedName>
        <fullName evidence="12">Transcription factor RAX2-like</fullName>
    </submittedName>
</protein>
<dbReference type="PANTHER" id="PTHR48000">
    <property type="entry name" value="OS09G0431300 PROTEIN"/>
    <property type="match status" value="1"/>
</dbReference>
<evidence type="ECO:0000313" key="12">
    <source>
        <dbReference type="RefSeq" id="XP_031400148.1"/>
    </source>
</evidence>
<dbReference type="PROSITE" id="PS51294">
    <property type="entry name" value="HTH_MYB"/>
    <property type="match status" value="2"/>
</dbReference>
<gene>
    <name evidence="12" type="primary">LOC116210423</name>
    <name evidence="9" type="ORF">CDL15_Pgr025106</name>
</gene>
<evidence type="ECO:0000256" key="4">
    <source>
        <dbReference type="ARBA" id="ARBA00023125"/>
    </source>
</evidence>
<dbReference type="InterPro" id="IPR017930">
    <property type="entry name" value="Myb_dom"/>
</dbReference>
<feature type="domain" description="Myb-like" evidence="7">
    <location>
        <begin position="63"/>
        <end position="113"/>
    </location>
</feature>
<dbReference type="InterPro" id="IPR001005">
    <property type="entry name" value="SANT/Myb"/>
</dbReference>
<evidence type="ECO:0000256" key="1">
    <source>
        <dbReference type="ARBA" id="ARBA00004123"/>
    </source>
</evidence>
<dbReference type="Pfam" id="PF00249">
    <property type="entry name" value="Myb_DNA-binding"/>
    <property type="match status" value="2"/>
</dbReference>
<dbReference type="RefSeq" id="XP_031400148.1">
    <property type="nucleotide sequence ID" value="XM_031544288.1"/>
</dbReference>
<keyword evidence="6" id="KW-0539">Nucleus</keyword>
<accession>A0A218W8U7</accession>
<proteinExistence type="predicted"/>
<evidence type="ECO:0000313" key="10">
    <source>
        <dbReference type="Proteomes" id="UP000197138"/>
    </source>
</evidence>
<dbReference type="Gene3D" id="1.10.10.60">
    <property type="entry name" value="Homeodomain-like"/>
    <property type="match status" value="2"/>
</dbReference>
<keyword evidence="11" id="KW-1185">Reference proteome</keyword>
<dbReference type="GO" id="GO:0005634">
    <property type="term" value="C:nucleus"/>
    <property type="evidence" value="ECO:0007669"/>
    <property type="project" value="UniProtKB-SubCell"/>
</dbReference>
<evidence type="ECO:0000313" key="11">
    <source>
        <dbReference type="Proteomes" id="UP000515151"/>
    </source>
</evidence>
<organism evidence="9 10">
    <name type="scientific">Punica granatum</name>
    <name type="common">Pomegranate</name>
    <dbReference type="NCBI Taxonomy" id="22663"/>
    <lineage>
        <taxon>Eukaryota</taxon>
        <taxon>Viridiplantae</taxon>
        <taxon>Streptophyta</taxon>
        <taxon>Embryophyta</taxon>
        <taxon>Tracheophyta</taxon>
        <taxon>Spermatophyta</taxon>
        <taxon>Magnoliopsida</taxon>
        <taxon>eudicotyledons</taxon>
        <taxon>Gunneridae</taxon>
        <taxon>Pentapetalae</taxon>
        <taxon>rosids</taxon>
        <taxon>malvids</taxon>
        <taxon>Myrtales</taxon>
        <taxon>Lythraceae</taxon>
        <taxon>Punica</taxon>
    </lineage>
</organism>
<dbReference type="Proteomes" id="UP000197138">
    <property type="component" value="Unassembled WGS sequence"/>
</dbReference>
<dbReference type="Proteomes" id="UP000515151">
    <property type="component" value="Chromosome 6"/>
</dbReference>
<dbReference type="SMART" id="SM00717">
    <property type="entry name" value="SANT"/>
    <property type="match status" value="2"/>
</dbReference>
<reference evidence="12" key="4">
    <citation type="submission" date="2025-04" db="UniProtKB">
        <authorList>
            <consortium name="RefSeq"/>
        </authorList>
    </citation>
    <scope>IDENTIFICATION</scope>
    <source>
        <tissue evidence="12">Leaf</tissue>
    </source>
</reference>
<sequence length="321" mass="36161">MGRAPCCDKAIVKKGPWSPEEDSKLKEYIEKYGTGGNWIALPQKAGLKRCGKSCRLRWLNYLRPNLKHGEFSDEEDRIILALFASIGSRWSIIAAQLPGRTDNDIKNYWNTKLKKKLMGMMIPNPNHRIIKPSPSSQTFPVAVNLNYHQNSPLFFPSQPLSSSLLYRDNIYYPSSNYTPNVAPITTKSSLFTSLDFSSSPVPTPTLLTDNSSYRADPSSMFQTHEGNVANPLHMQQYDNDSSQMIIKKERTDHQLQSFLSSGSEESYPQINQWEDKRNDGYYGESNNVGSSAIDYDLEEVKRLIGSSNSGCGNSNFLSSLF</sequence>
<feature type="domain" description="HTH myb-type" evidence="8">
    <location>
        <begin position="9"/>
        <end position="62"/>
    </location>
</feature>
<dbReference type="InterPro" id="IPR009057">
    <property type="entry name" value="Homeodomain-like_sf"/>
</dbReference>
<evidence type="ECO:0000256" key="6">
    <source>
        <dbReference type="ARBA" id="ARBA00023242"/>
    </source>
</evidence>
<keyword evidence="4" id="KW-0238">DNA-binding</keyword>
<reference evidence="11" key="3">
    <citation type="journal article" date="2020" name="Plant Biotechnol. J.">
        <title>The pomegranate (Punica granatum L.) draft genome dissects genetic divergence between soft- and hard-seeded cultivars.</title>
        <authorList>
            <person name="Luo X."/>
            <person name="Li H."/>
            <person name="Wu Z."/>
            <person name="Yao W."/>
            <person name="Zhao P."/>
            <person name="Cao D."/>
            <person name="Yu H."/>
            <person name="Li K."/>
            <person name="Poudel K."/>
            <person name="Zhao D."/>
            <person name="Zhang F."/>
            <person name="Xia X."/>
            <person name="Chen L."/>
            <person name="Wang Q."/>
            <person name="Jing D."/>
            <person name="Cao S."/>
        </authorList>
    </citation>
    <scope>NUCLEOTIDE SEQUENCE [LARGE SCALE GENOMIC DNA]</scope>
</reference>
<dbReference type="CDD" id="cd00167">
    <property type="entry name" value="SANT"/>
    <property type="match status" value="2"/>
</dbReference>
<dbReference type="PANTHER" id="PTHR48000:SF67">
    <property type="entry name" value="MYB-LIKE DNA-BINDING DOMAIN CONTAINING PROTEIN, EXPRESSED"/>
    <property type="match status" value="1"/>
</dbReference>
<keyword evidence="5" id="KW-0804">Transcription</keyword>
<evidence type="ECO:0000256" key="3">
    <source>
        <dbReference type="ARBA" id="ARBA00023015"/>
    </source>
</evidence>
<dbReference type="SUPFAM" id="SSF46689">
    <property type="entry name" value="Homeodomain-like"/>
    <property type="match status" value="1"/>
</dbReference>
<evidence type="ECO:0000259" key="7">
    <source>
        <dbReference type="PROSITE" id="PS50090"/>
    </source>
</evidence>
<dbReference type="PROSITE" id="PS50090">
    <property type="entry name" value="MYB_LIKE"/>
    <property type="match status" value="2"/>
</dbReference>
<dbReference type="EMBL" id="MTKT01004939">
    <property type="protein sequence ID" value="OWM68919.1"/>
    <property type="molecule type" value="Genomic_DNA"/>
</dbReference>
<feature type="domain" description="HTH myb-type" evidence="8">
    <location>
        <begin position="63"/>
        <end position="117"/>
    </location>
</feature>
<dbReference type="GeneID" id="116210423"/>
<reference evidence="10" key="1">
    <citation type="journal article" date="2017" name="Plant J.">
        <title>The pomegranate (Punica granatum L.) genome and the genomics of punicalagin biosynthesis.</title>
        <authorList>
            <person name="Qin G."/>
            <person name="Xu C."/>
            <person name="Ming R."/>
            <person name="Tang H."/>
            <person name="Guyot R."/>
            <person name="Kramer E.M."/>
            <person name="Hu Y."/>
            <person name="Yi X."/>
            <person name="Qi Y."/>
            <person name="Xu X."/>
            <person name="Gao Z."/>
            <person name="Pan H."/>
            <person name="Jian J."/>
            <person name="Tian Y."/>
            <person name="Yue Z."/>
            <person name="Xu Y."/>
        </authorList>
    </citation>
    <scope>NUCLEOTIDE SEQUENCE [LARGE SCALE GENOMIC DNA]</scope>
    <source>
        <strain evidence="10">cv. Dabenzi</strain>
    </source>
</reference>
<evidence type="ECO:0000256" key="5">
    <source>
        <dbReference type="ARBA" id="ARBA00023163"/>
    </source>
</evidence>
<keyword evidence="3" id="KW-0805">Transcription regulation</keyword>
<evidence type="ECO:0000313" key="9">
    <source>
        <dbReference type="EMBL" id="OWM68919.1"/>
    </source>
</evidence>
<evidence type="ECO:0000256" key="2">
    <source>
        <dbReference type="ARBA" id="ARBA00022737"/>
    </source>
</evidence>
<keyword evidence="2" id="KW-0677">Repeat</keyword>
<dbReference type="AlphaFoldDB" id="A0A218W8U7"/>
<evidence type="ECO:0000259" key="8">
    <source>
        <dbReference type="PROSITE" id="PS51294"/>
    </source>
</evidence>
<comment type="subcellular location">
    <subcellularLocation>
        <location evidence="1">Nucleus</location>
    </subcellularLocation>
</comment>